<evidence type="ECO:0000313" key="4">
    <source>
        <dbReference type="EMBL" id="MDF1586592.1"/>
    </source>
</evidence>
<evidence type="ECO:0000259" key="3">
    <source>
        <dbReference type="Pfam" id="PF05426"/>
    </source>
</evidence>
<proteinExistence type="predicted"/>
<dbReference type="GO" id="GO:0042597">
    <property type="term" value="C:periplasmic space"/>
    <property type="evidence" value="ECO:0007669"/>
    <property type="project" value="InterPro"/>
</dbReference>
<evidence type="ECO:0000256" key="1">
    <source>
        <dbReference type="ARBA" id="ARBA00022729"/>
    </source>
</evidence>
<dbReference type="SUPFAM" id="SSF48230">
    <property type="entry name" value="Chondroitin AC/alginate lyase"/>
    <property type="match status" value="1"/>
</dbReference>
<dbReference type="InterPro" id="IPR008397">
    <property type="entry name" value="Alginate_lyase_dom"/>
</dbReference>
<gene>
    <name evidence="4" type="ORF">PZ740_09370</name>
</gene>
<keyword evidence="1" id="KW-0732">Signal</keyword>
<evidence type="ECO:0000256" key="2">
    <source>
        <dbReference type="ARBA" id="ARBA00023239"/>
    </source>
</evidence>
<feature type="domain" description="Alginate lyase" evidence="3">
    <location>
        <begin position="109"/>
        <end position="309"/>
    </location>
</feature>
<keyword evidence="5" id="KW-1185">Reference proteome</keyword>
<reference evidence="4 5" key="1">
    <citation type="submission" date="2023-03" db="EMBL/GenBank/DDBJ databases">
        <title>YIM 152171 draft genome.</title>
        <authorList>
            <person name="Yang Z."/>
        </authorList>
    </citation>
    <scope>NUCLEOTIDE SEQUENCE [LARGE SCALE GENOMIC DNA]</scope>
    <source>
        <strain evidence="4 5">YIM 152171</strain>
    </source>
</reference>
<evidence type="ECO:0000313" key="5">
    <source>
        <dbReference type="Proteomes" id="UP001301140"/>
    </source>
</evidence>
<organism evidence="4 5">
    <name type="scientific">Marinimicrococcus flavescens</name>
    <dbReference type="NCBI Taxonomy" id="3031815"/>
    <lineage>
        <taxon>Bacteria</taxon>
        <taxon>Pseudomonadati</taxon>
        <taxon>Pseudomonadota</taxon>
        <taxon>Alphaproteobacteria</taxon>
        <taxon>Geminicoccales</taxon>
        <taxon>Geminicoccaceae</taxon>
        <taxon>Marinimicrococcus</taxon>
    </lineage>
</organism>
<dbReference type="InterPro" id="IPR008929">
    <property type="entry name" value="Chondroitin_lyas"/>
</dbReference>
<keyword evidence="2 4" id="KW-0456">Lyase</keyword>
<dbReference type="Pfam" id="PF05426">
    <property type="entry name" value="Alginate_lyase"/>
    <property type="match status" value="1"/>
</dbReference>
<sequence>MTSPPWRWSFALAALGLLGACVTIGGMEPWVDPARLAAYEVTRPGEVLFRREARAAVLAATPPALRARLCGSGSLPMASLTAPEAFGAERTGGTDTRLEPFSWALMHNAASAFGTGDGAAAEALLAALDRWAREGALARLDNDEPATYYALDRMLLPAIVSFALASEGGRPDTPAEVRVRHWLAGLVERTRARRAQQDGGGISARNNHSYLDASVLMAWGALTGDDGLFRAGPAAFERALWQMRPDGSLPLETARGARALWYQRHAIASLVAIAEMAATQGQDLYALEIEGRSLHRAVDFLLDASVDPAKVLPYARADENPGVEADWRQQDLGFLARRGHGRHYMAWAEAYMARFPGRMETRRLRATLERADPAFRPMIDDYAGGNATCFFADPGA</sequence>
<protein>
    <submittedName>
        <fullName evidence="4">Alginate lyase family protein</fullName>
    </submittedName>
</protein>
<accession>A0AAP3XRX4</accession>
<dbReference type="AlphaFoldDB" id="A0AAP3XRX4"/>
<dbReference type="PROSITE" id="PS51257">
    <property type="entry name" value="PROKAR_LIPOPROTEIN"/>
    <property type="match status" value="1"/>
</dbReference>
<name>A0AAP3XRX4_9PROT</name>
<dbReference type="RefSeq" id="WP_327789008.1">
    <property type="nucleotide sequence ID" value="NZ_JARGEQ010000091.1"/>
</dbReference>
<comment type="caution">
    <text evidence="4">The sequence shown here is derived from an EMBL/GenBank/DDBJ whole genome shotgun (WGS) entry which is preliminary data.</text>
</comment>
<dbReference type="GO" id="GO:0016829">
    <property type="term" value="F:lyase activity"/>
    <property type="evidence" value="ECO:0007669"/>
    <property type="project" value="UniProtKB-KW"/>
</dbReference>
<dbReference type="Gene3D" id="1.50.10.100">
    <property type="entry name" value="Chondroitin AC/alginate lyase"/>
    <property type="match status" value="1"/>
</dbReference>
<dbReference type="Proteomes" id="UP001301140">
    <property type="component" value="Unassembled WGS sequence"/>
</dbReference>
<dbReference type="EMBL" id="JARGEQ010000091">
    <property type="protein sequence ID" value="MDF1586592.1"/>
    <property type="molecule type" value="Genomic_DNA"/>
</dbReference>